<dbReference type="EMBL" id="SYVO01000019">
    <property type="protein sequence ID" value="TKG10720.1"/>
    <property type="molecule type" value="Genomic_DNA"/>
</dbReference>
<keyword evidence="1" id="KW-0732">Signal</keyword>
<comment type="caution">
    <text evidence="2">The sequence shown here is derived from an EMBL/GenBank/DDBJ whole genome shotgun (WGS) entry which is preliminary data.</text>
</comment>
<protein>
    <recommendedName>
        <fullName evidence="4">Peptidase M10 metallopeptidase domain-containing protein</fullName>
    </recommendedName>
</protein>
<organism evidence="2 3">
    <name type="scientific">Vibrio lentus</name>
    <dbReference type="NCBI Taxonomy" id="136468"/>
    <lineage>
        <taxon>Bacteria</taxon>
        <taxon>Pseudomonadati</taxon>
        <taxon>Pseudomonadota</taxon>
        <taxon>Gammaproteobacteria</taxon>
        <taxon>Vibrionales</taxon>
        <taxon>Vibrionaceae</taxon>
        <taxon>Vibrio</taxon>
    </lineage>
</organism>
<proteinExistence type="predicted"/>
<dbReference type="Proteomes" id="UP000305840">
    <property type="component" value="Unassembled WGS sequence"/>
</dbReference>
<gene>
    <name evidence="2" type="ORF">FCV91_07240</name>
</gene>
<evidence type="ECO:0000313" key="3">
    <source>
        <dbReference type="Proteomes" id="UP000305840"/>
    </source>
</evidence>
<reference evidence="2 3" key="1">
    <citation type="submission" date="2019-04" db="EMBL/GenBank/DDBJ databases">
        <title>A reverse ecology approach based on a biological definition of microbial populations.</title>
        <authorList>
            <person name="Arevalo P."/>
            <person name="Vaninsberghe D."/>
            <person name="Elsherbini J."/>
            <person name="Gore J."/>
            <person name="Polz M."/>
        </authorList>
    </citation>
    <scope>NUCLEOTIDE SEQUENCE [LARGE SCALE GENOMIC DNA]</scope>
    <source>
        <strain evidence="2 3">10N.222.48.A1</strain>
    </source>
</reference>
<dbReference type="RefSeq" id="WP_136994401.1">
    <property type="nucleotide sequence ID" value="NZ_SYVO01000019.1"/>
</dbReference>
<accession>A0A4U2F697</accession>
<name>A0A4U2F697_9VIBR</name>
<dbReference type="AlphaFoldDB" id="A0A4U2F697"/>
<evidence type="ECO:0000256" key="1">
    <source>
        <dbReference type="SAM" id="SignalP"/>
    </source>
</evidence>
<feature type="chain" id="PRO_5020897006" description="Peptidase M10 metallopeptidase domain-containing protein" evidence="1">
    <location>
        <begin position="20"/>
        <end position="239"/>
    </location>
</feature>
<feature type="signal peptide" evidence="1">
    <location>
        <begin position="1"/>
        <end position="19"/>
    </location>
</feature>
<evidence type="ECO:0008006" key="4">
    <source>
        <dbReference type="Google" id="ProtNLM"/>
    </source>
</evidence>
<evidence type="ECO:0000313" key="2">
    <source>
        <dbReference type="EMBL" id="TKG10720.1"/>
    </source>
</evidence>
<sequence length="239" mass="27108">MKQLTLALILSFLSSVSYSQDSEFYPEYYSQEVISNDHLTFVLNFDLDFKYDKERYIEAANKWLGIIKKVDGKDQHTINIEIIVSDDVEEYGLAAVEEYEDNIPSLGIIWISSDLHEPDFDPKSYKPTILHEFAHILGVGTSSDVFIDDSKEIAGKGFCMETSKAVTAYNEAYNRDYECLPFSDGGHLYDYINGTDDKRSKDSKGRTIPPMPKELMANGDDLGPVTLSIIDDLSFELYD</sequence>